<dbReference type="InterPro" id="IPR000873">
    <property type="entry name" value="AMP-dep_synth/lig_dom"/>
</dbReference>
<accession>A0A1I3BZ74</accession>
<dbReference type="Gene3D" id="3.30.300.30">
    <property type="match status" value="1"/>
</dbReference>
<dbReference type="EC" id="6.2.1.44" evidence="4"/>
<dbReference type="SUPFAM" id="SSF56801">
    <property type="entry name" value="Acetyl-CoA synthetase-like"/>
    <property type="match status" value="1"/>
</dbReference>
<dbReference type="Proteomes" id="UP000199377">
    <property type="component" value="Unassembled WGS sequence"/>
</dbReference>
<evidence type="ECO:0000313" key="9">
    <source>
        <dbReference type="Proteomes" id="UP000199377"/>
    </source>
</evidence>
<dbReference type="STRING" id="1114924.SAMN05216258_101462"/>
<comment type="catalytic activity">
    <reaction evidence="3">
        <text>3-(methylsulfanyl)propanoate + ATP + CoA = 3-(methylsulfanyl)propanoyl-CoA + AMP + diphosphate</text>
        <dbReference type="Rhea" id="RHEA:43052"/>
        <dbReference type="ChEBI" id="CHEBI:30616"/>
        <dbReference type="ChEBI" id="CHEBI:33019"/>
        <dbReference type="ChEBI" id="CHEBI:49016"/>
        <dbReference type="ChEBI" id="CHEBI:57287"/>
        <dbReference type="ChEBI" id="CHEBI:82815"/>
        <dbReference type="ChEBI" id="CHEBI:456215"/>
        <dbReference type="EC" id="6.2.1.44"/>
    </reaction>
    <physiologicalReaction direction="left-to-right" evidence="3">
        <dbReference type="Rhea" id="RHEA:43053"/>
    </physiologicalReaction>
</comment>
<feature type="domain" description="AMP-binding enzyme C-terminal" evidence="7">
    <location>
        <begin position="429"/>
        <end position="504"/>
    </location>
</feature>
<dbReference type="InterPro" id="IPR042099">
    <property type="entry name" value="ANL_N_sf"/>
</dbReference>
<dbReference type="InterPro" id="IPR025110">
    <property type="entry name" value="AMP-bd_C"/>
</dbReference>
<evidence type="ECO:0000256" key="4">
    <source>
        <dbReference type="ARBA" id="ARBA00066616"/>
    </source>
</evidence>
<dbReference type="InterPro" id="IPR045851">
    <property type="entry name" value="AMP-bd_C_sf"/>
</dbReference>
<evidence type="ECO:0000256" key="1">
    <source>
        <dbReference type="ARBA" id="ARBA00006432"/>
    </source>
</evidence>
<dbReference type="Pfam" id="PF13193">
    <property type="entry name" value="AMP-binding_C"/>
    <property type="match status" value="1"/>
</dbReference>
<gene>
    <name evidence="8" type="ORF">SAMN05216258_101462</name>
</gene>
<sequence>MIDPAALKTMGTLARSNAKRRPDVMVHEFEGRITTFAQFDRFTDQVANGLQALGAKNVAYWGKNSDVAFELFIGTCKAGGFFGPLNWRLAPAEIGQILERFVPDVLAVGPEFLDAVEQIRGQLPEGVTIIAAEGGSEKHPSYFDWRDGQPAEFTGDLGEPDDVCLVLFTSGTTGLPKGVMLSHANLLGQRTLMSEAGMNYDTMDDDAVMLVCMPFAHIGGIGVWCLSFANCAKAIITREFNPLEALDLFINRGVSHAFLVPAALQFIVRTPQAQAADFSHVKNIAYGAAPMPVPLLEECLTVFGCDFCQCYGMTETTGTISLLPPEDHRARDPRRLSSAGKALPGSKIKIIDADGNELPIGEIGEIAILSGNNMAGYYNNPEATAKTKDAEGWVRSGDAGYMDADGYLYIHDRIKDMIVSGGENVYPAEVESALYAHPAISEAAVIGVPDDKWGEAVKAVVTVKEGHTLDPVDVINFVRTRLAHFKCPKTVDVIEAMPRNASGKLLKRELRAPYWEGQSRQVN</sequence>
<evidence type="ECO:0000313" key="8">
    <source>
        <dbReference type="EMBL" id="SFH67678.1"/>
    </source>
</evidence>
<reference evidence="8 9" key="1">
    <citation type="submission" date="2016-10" db="EMBL/GenBank/DDBJ databases">
        <authorList>
            <person name="de Groot N.N."/>
        </authorList>
    </citation>
    <scope>NUCLEOTIDE SEQUENCE [LARGE SCALE GENOMIC DNA]</scope>
    <source>
        <strain evidence="8 9">CGMCC 1.11030</strain>
    </source>
</reference>
<dbReference type="OrthoDB" id="9803968at2"/>
<dbReference type="RefSeq" id="WP_092857397.1">
    <property type="nucleotide sequence ID" value="NZ_FOQH01000001.1"/>
</dbReference>
<dbReference type="Gene3D" id="3.40.50.12780">
    <property type="entry name" value="N-terminal domain of ligase-like"/>
    <property type="match status" value="1"/>
</dbReference>
<dbReference type="EMBL" id="FOQH01000001">
    <property type="protein sequence ID" value="SFH67678.1"/>
    <property type="molecule type" value="Genomic_DNA"/>
</dbReference>
<dbReference type="AlphaFoldDB" id="A0A1I3BZ74"/>
<proteinExistence type="inferred from homology"/>
<keyword evidence="9" id="KW-1185">Reference proteome</keyword>
<dbReference type="NCBIfam" id="NF004837">
    <property type="entry name" value="PRK06187.1"/>
    <property type="match status" value="1"/>
</dbReference>
<feature type="domain" description="AMP-dependent synthetase/ligase" evidence="6">
    <location>
        <begin position="16"/>
        <end position="378"/>
    </location>
</feature>
<evidence type="ECO:0000259" key="6">
    <source>
        <dbReference type="Pfam" id="PF00501"/>
    </source>
</evidence>
<organism evidence="8 9">
    <name type="scientific">Albimonas pacifica</name>
    <dbReference type="NCBI Taxonomy" id="1114924"/>
    <lineage>
        <taxon>Bacteria</taxon>
        <taxon>Pseudomonadati</taxon>
        <taxon>Pseudomonadota</taxon>
        <taxon>Alphaproteobacteria</taxon>
        <taxon>Rhodobacterales</taxon>
        <taxon>Paracoccaceae</taxon>
        <taxon>Albimonas</taxon>
    </lineage>
</organism>
<dbReference type="GO" id="GO:0031956">
    <property type="term" value="F:medium-chain fatty acid-CoA ligase activity"/>
    <property type="evidence" value="ECO:0007669"/>
    <property type="project" value="TreeGrafter"/>
</dbReference>
<dbReference type="FunFam" id="3.30.300.30:FF:000008">
    <property type="entry name" value="2,3-dihydroxybenzoate-AMP ligase"/>
    <property type="match status" value="1"/>
</dbReference>
<dbReference type="PROSITE" id="PS00455">
    <property type="entry name" value="AMP_BINDING"/>
    <property type="match status" value="1"/>
</dbReference>
<evidence type="ECO:0000256" key="3">
    <source>
        <dbReference type="ARBA" id="ARBA00051915"/>
    </source>
</evidence>
<protein>
    <recommendedName>
        <fullName evidence="5">3-methylmercaptopropionyl-CoA ligase</fullName>
        <ecNumber evidence="4">6.2.1.44</ecNumber>
    </recommendedName>
</protein>
<dbReference type="InterPro" id="IPR020845">
    <property type="entry name" value="AMP-binding_CS"/>
</dbReference>
<evidence type="ECO:0000256" key="5">
    <source>
        <dbReference type="ARBA" id="ARBA00067668"/>
    </source>
</evidence>
<name>A0A1I3BZ74_9RHOB</name>
<dbReference type="PANTHER" id="PTHR43201:SF5">
    <property type="entry name" value="MEDIUM-CHAIN ACYL-COA LIGASE ACSF2, MITOCHONDRIAL"/>
    <property type="match status" value="1"/>
</dbReference>
<dbReference type="GO" id="GO:0006631">
    <property type="term" value="P:fatty acid metabolic process"/>
    <property type="evidence" value="ECO:0007669"/>
    <property type="project" value="TreeGrafter"/>
</dbReference>
<dbReference type="CDD" id="cd17631">
    <property type="entry name" value="FACL_FadD13-like"/>
    <property type="match status" value="1"/>
</dbReference>
<evidence type="ECO:0000256" key="2">
    <source>
        <dbReference type="ARBA" id="ARBA00022598"/>
    </source>
</evidence>
<comment type="similarity">
    <text evidence="1">Belongs to the ATP-dependent AMP-binding enzyme family.</text>
</comment>
<evidence type="ECO:0000259" key="7">
    <source>
        <dbReference type="Pfam" id="PF13193"/>
    </source>
</evidence>
<dbReference type="PANTHER" id="PTHR43201">
    <property type="entry name" value="ACYL-COA SYNTHETASE"/>
    <property type="match status" value="1"/>
</dbReference>
<dbReference type="Pfam" id="PF00501">
    <property type="entry name" value="AMP-binding"/>
    <property type="match status" value="1"/>
</dbReference>
<keyword evidence="2" id="KW-0436">Ligase</keyword>